<keyword evidence="4" id="KW-0804">Transcription</keyword>
<evidence type="ECO:0000256" key="5">
    <source>
        <dbReference type="PROSITE-ProRule" id="PRU00335"/>
    </source>
</evidence>
<proteinExistence type="predicted"/>
<keyword evidence="8" id="KW-1185">Reference proteome</keyword>
<dbReference type="Pfam" id="PF13977">
    <property type="entry name" value="TetR_C_6"/>
    <property type="match status" value="1"/>
</dbReference>
<organism evidence="7 8">
    <name type="scientific">Amnibacterium kyonggiense</name>
    <dbReference type="NCBI Taxonomy" id="595671"/>
    <lineage>
        <taxon>Bacteria</taxon>
        <taxon>Bacillati</taxon>
        <taxon>Actinomycetota</taxon>
        <taxon>Actinomycetes</taxon>
        <taxon>Micrococcales</taxon>
        <taxon>Microbacteriaceae</taxon>
        <taxon>Amnibacterium</taxon>
    </lineage>
</organism>
<feature type="domain" description="HTH tetR-type" evidence="6">
    <location>
        <begin position="13"/>
        <end position="73"/>
    </location>
</feature>
<protein>
    <submittedName>
        <fullName evidence="7">TetR family transcriptional regulator</fullName>
    </submittedName>
</protein>
<name>A0A4R7FFP9_9MICO</name>
<evidence type="ECO:0000256" key="3">
    <source>
        <dbReference type="ARBA" id="ARBA00023125"/>
    </source>
</evidence>
<reference evidence="7 8" key="1">
    <citation type="submission" date="2019-03" db="EMBL/GenBank/DDBJ databases">
        <title>Genomic Encyclopedia of Archaeal and Bacterial Type Strains, Phase II (KMG-II): from individual species to whole genera.</title>
        <authorList>
            <person name="Goeker M."/>
        </authorList>
    </citation>
    <scope>NUCLEOTIDE SEQUENCE [LARGE SCALE GENOMIC DNA]</scope>
    <source>
        <strain evidence="7 8">DSM 24782</strain>
    </source>
</reference>
<keyword evidence="1" id="KW-0678">Repressor</keyword>
<dbReference type="PROSITE" id="PS50977">
    <property type="entry name" value="HTH_TETR_2"/>
    <property type="match status" value="1"/>
</dbReference>
<sequence>MTIAAERGYAKGRAKRAEIIERATALFGEVGYRGASLREIASRCGISHPGLLHHFATKEALLIAVLEHRDEQDIAQFFTPPVRGVAQLRRVVELARRNEGRRGIVELYTVLSAEATAADHPAHAYFVRRYRASRAEMRESYEQAREDGALRDGVDPDVAARELVAVMDGLQVQWLLDGCTSDMADLVRQHVQERLTVPL</sequence>
<dbReference type="InterPro" id="IPR001647">
    <property type="entry name" value="HTH_TetR"/>
</dbReference>
<evidence type="ECO:0000259" key="6">
    <source>
        <dbReference type="PROSITE" id="PS50977"/>
    </source>
</evidence>
<dbReference type="Gene3D" id="1.10.357.10">
    <property type="entry name" value="Tetracycline Repressor, domain 2"/>
    <property type="match status" value="1"/>
</dbReference>
<dbReference type="PANTHER" id="PTHR47506">
    <property type="entry name" value="TRANSCRIPTIONAL REGULATORY PROTEIN"/>
    <property type="match status" value="1"/>
</dbReference>
<comment type="caution">
    <text evidence="7">The sequence shown here is derived from an EMBL/GenBank/DDBJ whole genome shotgun (WGS) entry which is preliminary data.</text>
</comment>
<evidence type="ECO:0000256" key="1">
    <source>
        <dbReference type="ARBA" id="ARBA00022491"/>
    </source>
</evidence>
<dbReference type="InterPro" id="IPR036271">
    <property type="entry name" value="Tet_transcr_reg_TetR-rel_C_sf"/>
</dbReference>
<evidence type="ECO:0000313" key="7">
    <source>
        <dbReference type="EMBL" id="TDS75041.1"/>
    </source>
</evidence>
<dbReference type="Pfam" id="PF00440">
    <property type="entry name" value="TetR_N"/>
    <property type="match status" value="1"/>
</dbReference>
<dbReference type="EMBL" id="SOAM01000004">
    <property type="protein sequence ID" value="TDS75041.1"/>
    <property type="molecule type" value="Genomic_DNA"/>
</dbReference>
<dbReference type="PANTHER" id="PTHR47506:SF6">
    <property type="entry name" value="HTH-TYPE TRANSCRIPTIONAL REPRESSOR NEMR"/>
    <property type="match status" value="1"/>
</dbReference>
<dbReference type="SUPFAM" id="SSF46689">
    <property type="entry name" value="Homeodomain-like"/>
    <property type="match status" value="1"/>
</dbReference>
<dbReference type="OrthoDB" id="7505659at2"/>
<dbReference type="Proteomes" id="UP000295344">
    <property type="component" value="Unassembled WGS sequence"/>
</dbReference>
<dbReference type="RefSeq" id="WP_133767687.1">
    <property type="nucleotide sequence ID" value="NZ_BAAARP010000001.1"/>
</dbReference>
<dbReference type="AlphaFoldDB" id="A0A4R7FFP9"/>
<dbReference type="SUPFAM" id="SSF48498">
    <property type="entry name" value="Tetracyclin repressor-like, C-terminal domain"/>
    <property type="match status" value="1"/>
</dbReference>
<keyword evidence="2" id="KW-0805">Transcription regulation</keyword>
<dbReference type="GO" id="GO:0003677">
    <property type="term" value="F:DNA binding"/>
    <property type="evidence" value="ECO:0007669"/>
    <property type="project" value="UniProtKB-UniRule"/>
</dbReference>
<dbReference type="InterPro" id="IPR009057">
    <property type="entry name" value="Homeodomain-like_sf"/>
</dbReference>
<evidence type="ECO:0000256" key="4">
    <source>
        <dbReference type="ARBA" id="ARBA00023163"/>
    </source>
</evidence>
<evidence type="ECO:0000313" key="8">
    <source>
        <dbReference type="Proteomes" id="UP000295344"/>
    </source>
</evidence>
<keyword evidence="3 5" id="KW-0238">DNA-binding</keyword>
<accession>A0A4R7FFP9</accession>
<dbReference type="PRINTS" id="PR00455">
    <property type="entry name" value="HTHTETR"/>
</dbReference>
<feature type="DNA-binding region" description="H-T-H motif" evidence="5">
    <location>
        <begin position="36"/>
        <end position="55"/>
    </location>
</feature>
<gene>
    <name evidence="7" type="ORF">CLV52_3565</name>
</gene>
<evidence type="ECO:0000256" key="2">
    <source>
        <dbReference type="ARBA" id="ARBA00023015"/>
    </source>
</evidence>
<dbReference type="InterPro" id="IPR039538">
    <property type="entry name" value="BetI_C"/>
</dbReference>